<dbReference type="PROSITE" id="PS00893">
    <property type="entry name" value="NUDIX_BOX"/>
    <property type="match status" value="1"/>
</dbReference>
<dbReference type="InterPro" id="IPR020476">
    <property type="entry name" value="Nudix_hydrolase"/>
</dbReference>
<evidence type="ECO:0000256" key="2">
    <source>
        <dbReference type="ARBA" id="ARBA00005582"/>
    </source>
</evidence>
<dbReference type="Proteomes" id="UP001500618">
    <property type="component" value="Unassembled WGS sequence"/>
</dbReference>
<dbReference type="InterPro" id="IPR015797">
    <property type="entry name" value="NUDIX_hydrolase-like_dom_sf"/>
</dbReference>
<evidence type="ECO:0000259" key="5">
    <source>
        <dbReference type="PROSITE" id="PS51462"/>
    </source>
</evidence>
<evidence type="ECO:0000256" key="1">
    <source>
        <dbReference type="ARBA" id="ARBA00001946"/>
    </source>
</evidence>
<dbReference type="RefSeq" id="WP_163567910.1">
    <property type="nucleotide sequence ID" value="NZ_WOTO01000009.1"/>
</dbReference>
<dbReference type="PROSITE" id="PS51462">
    <property type="entry name" value="NUDIX"/>
    <property type="match status" value="1"/>
</dbReference>
<accession>A0ABP4UG64</accession>
<dbReference type="Pfam" id="PF00293">
    <property type="entry name" value="NUDIX"/>
    <property type="match status" value="1"/>
</dbReference>
<dbReference type="PANTHER" id="PTHR43046">
    <property type="entry name" value="GDP-MANNOSE MANNOSYL HYDROLASE"/>
    <property type="match status" value="1"/>
</dbReference>
<dbReference type="PRINTS" id="PR00502">
    <property type="entry name" value="NUDIXFAMILY"/>
</dbReference>
<comment type="similarity">
    <text evidence="2 4">Belongs to the Nudix hydrolase family.</text>
</comment>
<organism evidence="6 7">
    <name type="scientific">Fodinicola feengrottensis</name>
    <dbReference type="NCBI Taxonomy" id="435914"/>
    <lineage>
        <taxon>Bacteria</taxon>
        <taxon>Bacillati</taxon>
        <taxon>Actinomycetota</taxon>
        <taxon>Actinomycetes</taxon>
        <taxon>Mycobacteriales</taxon>
        <taxon>Fodinicola</taxon>
    </lineage>
</organism>
<dbReference type="EMBL" id="BAAANY010000029">
    <property type="protein sequence ID" value="GAA1703896.1"/>
    <property type="molecule type" value="Genomic_DNA"/>
</dbReference>
<feature type="domain" description="Nudix hydrolase" evidence="5">
    <location>
        <begin position="29"/>
        <end position="156"/>
    </location>
</feature>
<keyword evidence="7" id="KW-1185">Reference proteome</keyword>
<proteinExistence type="inferred from homology"/>
<comment type="cofactor">
    <cofactor evidence="1">
        <name>Mg(2+)</name>
        <dbReference type="ChEBI" id="CHEBI:18420"/>
    </cofactor>
</comment>
<name>A0ABP4UG64_9ACTN</name>
<protein>
    <submittedName>
        <fullName evidence="6">NUDIX domain-containing protein</fullName>
    </submittedName>
</protein>
<dbReference type="SUPFAM" id="SSF55811">
    <property type="entry name" value="Nudix"/>
    <property type="match status" value="1"/>
</dbReference>
<dbReference type="PANTHER" id="PTHR43046:SF2">
    <property type="entry name" value="8-OXO-DGTP DIPHOSPHATASE-RELATED"/>
    <property type="match status" value="1"/>
</dbReference>
<evidence type="ECO:0000256" key="4">
    <source>
        <dbReference type="RuleBase" id="RU003476"/>
    </source>
</evidence>
<keyword evidence="3 4" id="KW-0378">Hydrolase</keyword>
<gene>
    <name evidence="6" type="ORF">GCM10009765_61420</name>
</gene>
<dbReference type="CDD" id="cd02883">
    <property type="entry name" value="NUDIX_Hydrolase"/>
    <property type="match status" value="1"/>
</dbReference>
<dbReference type="InterPro" id="IPR020084">
    <property type="entry name" value="NUDIX_hydrolase_CS"/>
</dbReference>
<evidence type="ECO:0000256" key="3">
    <source>
        <dbReference type="ARBA" id="ARBA00022801"/>
    </source>
</evidence>
<dbReference type="Gene3D" id="3.90.79.10">
    <property type="entry name" value="Nucleoside Triphosphate Pyrophosphohydrolase"/>
    <property type="match status" value="1"/>
</dbReference>
<evidence type="ECO:0000313" key="6">
    <source>
        <dbReference type="EMBL" id="GAA1703896.1"/>
    </source>
</evidence>
<evidence type="ECO:0000313" key="7">
    <source>
        <dbReference type="Proteomes" id="UP001500618"/>
    </source>
</evidence>
<dbReference type="InterPro" id="IPR000086">
    <property type="entry name" value="NUDIX_hydrolase_dom"/>
</dbReference>
<comment type="caution">
    <text evidence="6">The sequence shown here is derived from an EMBL/GenBank/DDBJ whole genome shotgun (WGS) entry which is preliminary data.</text>
</comment>
<reference evidence="7" key="1">
    <citation type="journal article" date="2019" name="Int. J. Syst. Evol. Microbiol.">
        <title>The Global Catalogue of Microorganisms (GCM) 10K type strain sequencing project: providing services to taxonomists for standard genome sequencing and annotation.</title>
        <authorList>
            <consortium name="The Broad Institute Genomics Platform"/>
            <consortium name="The Broad Institute Genome Sequencing Center for Infectious Disease"/>
            <person name="Wu L."/>
            <person name="Ma J."/>
        </authorList>
    </citation>
    <scope>NUCLEOTIDE SEQUENCE [LARGE SCALE GENOMIC DNA]</scope>
    <source>
        <strain evidence="7">JCM 14718</strain>
    </source>
</reference>
<sequence length="157" mass="17528">MQRVKHHAYTLFGKLPKKMKKHLVRAVTPNYTVGSVVLLRDENDRLLMLRQPPNRGWSLPGGLINKRETPVDAAARELREETGVRLRPDQLTQAVPSAMVNPRTQQVDCVFTATVSSSVQVDPDPVEVIEAGWYRIGQLPPLSRPTANLLGHYGITS</sequence>